<sequence>MLLAGSAAAQVDRAPSPLGLAGQPVPALAAHPDVVVILRSVTRGRQTYVLRHLRAAAPAALQTAEERYVFGWTCDGGDCATAGLFLGYDTQTERLYLLLLDEGEASLTVPVRRAPWPAPLAEAVLAVAPDLRHFRAE</sequence>
<proteinExistence type="predicted"/>
<organism evidence="1 2">
    <name type="scientific">Muricoccus nepalensis</name>
    <dbReference type="NCBI Taxonomy" id="1854500"/>
    <lineage>
        <taxon>Bacteria</taxon>
        <taxon>Pseudomonadati</taxon>
        <taxon>Pseudomonadota</taxon>
        <taxon>Alphaproteobacteria</taxon>
        <taxon>Acetobacterales</taxon>
        <taxon>Roseomonadaceae</taxon>
        <taxon>Muricoccus</taxon>
    </lineage>
</organism>
<dbReference type="EMBL" id="RCZP01000031">
    <property type="protein sequence ID" value="TPG48944.1"/>
    <property type="molecule type" value="Genomic_DNA"/>
</dbReference>
<reference evidence="1 2" key="1">
    <citation type="journal article" date="2019" name="Environ. Microbiol.">
        <title>Species interactions and distinct microbial communities in high Arctic permafrost affected cryosols are associated with the CH4 and CO2 gas fluxes.</title>
        <authorList>
            <person name="Altshuler I."/>
            <person name="Hamel J."/>
            <person name="Turney S."/>
            <person name="Magnuson E."/>
            <person name="Levesque R."/>
            <person name="Greer C."/>
            <person name="Whyte L.G."/>
        </authorList>
    </citation>
    <scope>NUCLEOTIDE SEQUENCE [LARGE SCALE GENOMIC DNA]</scope>
    <source>
        <strain evidence="1 2">S9.3B</strain>
    </source>
</reference>
<comment type="caution">
    <text evidence="1">The sequence shown here is derived from an EMBL/GenBank/DDBJ whole genome shotgun (WGS) entry which is preliminary data.</text>
</comment>
<evidence type="ECO:0000313" key="1">
    <source>
        <dbReference type="EMBL" id="TPG48944.1"/>
    </source>
</evidence>
<gene>
    <name evidence="1" type="ORF">EAH89_22425</name>
</gene>
<accession>A0A502FHS6</accession>
<dbReference type="Proteomes" id="UP000317078">
    <property type="component" value="Unassembled WGS sequence"/>
</dbReference>
<dbReference type="AlphaFoldDB" id="A0A502FHS6"/>
<protein>
    <submittedName>
        <fullName evidence="1">Uncharacterized protein</fullName>
    </submittedName>
</protein>
<evidence type="ECO:0000313" key="2">
    <source>
        <dbReference type="Proteomes" id="UP000317078"/>
    </source>
</evidence>
<name>A0A502FHS6_9PROT</name>
<keyword evidence="2" id="KW-1185">Reference proteome</keyword>